<dbReference type="Proteomes" id="UP000005239">
    <property type="component" value="Unassembled WGS sequence"/>
</dbReference>
<sequence length="145" mass="16600">MRKLQRQSWPRLKTDRVEELVTQKLTKNEEENGQNRENHSSESNRSRAEQRTEEGETSGEAESSKGNHVVTMIKYGEDDRNYSQDPECPPDLSPFVVLLFVSLLPVVVVTTDGRADDTSLRRNDGRLARYLEDGMLQFIFSAPNE</sequence>
<dbReference type="EnsemblMetazoa" id="PPA44324.1">
    <property type="protein sequence ID" value="PPA44324.1"/>
    <property type="gene ID" value="WBGene00282693"/>
</dbReference>
<accession>A0A4X3PPF1</accession>
<accession>A0A2A6BQ24</accession>
<reference evidence="4" key="1">
    <citation type="journal article" date="2008" name="Nat. Genet.">
        <title>The Pristionchus pacificus genome provides a unique perspective on nematode lifestyle and parasitism.</title>
        <authorList>
            <person name="Dieterich C."/>
            <person name="Clifton S.W."/>
            <person name="Schuster L.N."/>
            <person name="Chinwalla A."/>
            <person name="Delehaunty K."/>
            <person name="Dinkelacker I."/>
            <person name="Fulton L."/>
            <person name="Fulton R."/>
            <person name="Godfrey J."/>
            <person name="Minx P."/>
            <person name="Mitreva M."/>
            <person name="Roeseler W."/>
            <person name="Tian H."/>
            <person name="Witte H."/>
            <person name="Yang S.P."/>
            <person name="Wilson R.K."/>
            <person name="Sommer R.J."/>
        </authorList>
    </citation>
    <scope>NUCLEOTIDE SEQUENCE [LARGE SCALE GENOMIC DNA]</scope>
    <source>
        <strain evidence="4">PS312</strain>
    </source>
</reference>
<gene>
    <name evidence="3" type="primary">WBGene00282693</name>
    <name evidence="2" type="synonym">WBGene00282692</name>
</gene>
<evidence type="ECO:0000313" key="4">
    <source>
        <dbReference type="Proteomes" id="UP000005239"/>
    </source>
</evidence>
<evidence type="ECO:0000313" key="2">
    <source>
        <dbReference type="EnsemblMetazoa" id="PPA44323.1"/>
    </source>
</evidence>
<dbReference type="AlphaFoldDB" id="A0A2A6BQ24"/>
<dbReference type="EnsemblMetazoa" id="PPA44323.1">
    <property type="protein sequence ID" value="PPA44323.1"/>
    <property type="gene ID" value="WBGene00282692"/>
</dbReference>
<keyword evidence="4" id="KW-1185">Reference proteome</keyword>
<protein>
    <submittedName>
        <fullName evidence="3">Uncharacterized protein</fullName>
    </submittedName>
</protein>
<organism evidence="3 4">
    <name type="scientific">Pristionchus pacificus</name>
    <name type="common">Parasitic nematode worm</name>
    <dbReference type="NCBI Taxonomy" id="54126"/>
    <lineage>
        <taxon>Eukaryota</taxon>
        <taxon>Metazoa</taxon>
        <taxon>Ecdysozoa</taxon>
        <taxon>Nematoda</taxon>
        <taxon>Chromadorea</taxon>
        <taxon>Rhabditida</taxon>
        <taxon>Rhabditina</taxon>
        <taxon>Diplogasteromorpha</taxon>
        <taxon>Diplogasteroidea</taxon>
        <taxon>Neodiplogasteridae</taxon>
        <taxon>Pristionchus</taxon>
    </lineage>
</organism>
<reference evidence="3" key="2">
    <citation type="submission" date="2022-06" db="UniProtKB">
        <authorList>
            <consortium name="EnsemblMetazoa"/>
        </authorList>
    </citation>
    <scope>IDENTIFICATION</scope>
    <source>
        <strain evidence="3">PS312</strain>
    </source>
</reference>
<feature type="compositionally biased region" description="Basic and acidic residues" evidence="1">
    <location>
        <begin position="12"/>
        <end position="54"/>
    </location>
</feature>
<evidence type="ECO:0000313" key="3">
    <source>
        <dbReference type="EnsemblMetazoa" id="PPA44324.1"/>
    </source>
</evidence>
<feature type="region of interest" description="Disordered" evidence="1">
    <location>
        <begin position="1"/>
        <end position="87"/>
    </location>
</feature>
<evidence type="ECO:0000256" key="1">
    <source>
        <dbReference type="SAM" id="MobiDB-lite"/>
    </source>
</evidence>
<name>A0A2A6BQ24_PRIPA</name>
<proteinExistence type="predicted"/>